<evidence type="ECO:0000313" key="6">
    <source>
        <dbReference type="Proteomes" id="UP000749646"/>
    </source>
</evidence>
<name>A0A9P6JL98_9FUNG</name>
<evidence type="ECO:0000256" key="2">
    <source>
        <dbReference type="PROSITE-ProRule" id="PRU00117"/>
    </source>
</evidence>
<feature type="compositionally biased region" description="Basic and acidic residues" evidence="3">
    <location>
        <begin position="1"/>
        <end position="23"/>
    </location>
</feature>
<reference evidence="5" key="1">
    <citation type="journal article" date="2020" name="Fungal Divers.">
        <title>Resolving the Mortierellaceae phylogeny through synthesis of multi-gene phylogenetics and phylogenomics.</title>
        <authorList>
            <person name="Vandepol N."/>
            <person name="Liber J."/>
            <person name="Desiro A."/>
            <person name="Na H."/>
            <person name="Kennedy M."/>
            <person name="Barry K."/>
            <person name="Grigoriev I.V."/>
            <person name="Miller A.N."/>
            <person name="O'Donnell K."/>
            <person name="Stajich J.E."/>
            <person name="Bonito G."/>
        </authorList>
    </citation>
    <scope>NUCLEOTIDE SEQUENCE</scope>
    <source>
        <strain evidence="5">MES-2147</strain>
    </source>
</reference>
<evidence type="ECO:0000259" key="4">
    <source>
        <dbReference type="SMART" id="SM00322"/>
    </source>
</evidence>
<feature type="region of interest" description="Disordered" evidence="3">
    <location>
        <begin position="221"/>
        <end position="240"/>
    </location>
</feature>
<dbReference type="InterPro" id="IPR036612">
    <property type="entry name" value="KH_dom_type_1_sf"/>
</dbReference>
<dbReference type="Pfam" id="PF00013">
    <property type="entry name" value="KH_1"/>
    <property type="match status" value="2"/>
</dbReference>
<feature type="domain" description="K Homology" evidence="4">
    <location>
        <begin position="148"/>
        <end position="219"/>
    </location>
</feature>
<dbReference type="Gene3D" id="3.30.1370.10">
    <property type="entry name" value="K Homology domain, type 1"/>
    <property type="match status" value="2"/>
</dbReference>
<dbReference type="PROSITE" id="PS50084">
    <property type="entry name" value="KH_TYPE_1"/>
    <property type="match status" value="2"/>
</dbReference>
<evidence type="ECO:0000256" key="1">
    <source>
        <dbReference type="ARBA" id="ARBA00022737"/>
    </source>
</evidence>
<evidence type="ECO:0000313" key="5">
    <source>
        <dbReference type="EMBL" id="KAF9973287.1"/>
    </source>
</evidence>
<dbReference type="PANTHER" id="PTHR10288">
    <property type="entry name" value="KH DOMAIN CONTAINING RNA BINDING PROTEIN"/>
    <property type="match status" value="1"/>
</dbReference>
<accession>A0A9P6JL98</accession>
<dbReference type="AlphaFoldDB" id="A0A9P6JL98"/>
<feature type="non-terminal residue" evidence="5">
    <location>
        <position position="240"/>
    </location>
</feature>
<dbReference type="OrthoDB" id="442947at2759"/>
<dbReference type="InterPro" id="IPR004087">
    <property type="entry name" value="KH_dom"/>
</dbReference>
<feature type="compositionally biased region" description="Basic and acidic residues" evidence="3">
    <location>
        <begin position="221"/>
        <end position="231"/>
    </location>
</feature>
<keyword evidence="6" id="KW-1185">Reference proteome</keyword>
<evidence type="ECO:0000256" key="3">
    <source>
        <dbReference type="SAM" id="MobiDB-lite"/>
    </source>
</evidence>
<sequence>MSENDHKKRTHDDSDGHDSDSKDRSHKRVAVPNSKSNSPERPQHRRRDDEDVNMKNNDNDDSVPSNMAIRAVVSTKEAGIIIGKSGKNVNEIREQSGSRVNISEIVPGAVERVLTITGRLDTIAKAYALVAQKFIGEQGDPEVATDTQSTTVCLLVPHQIMGYVIGKSGAKIKDIQEASGARLQASEDMLPGSTERTITITGVPDAIHIAVYHVGNVLHEKSNDKDDRDRNNTYAIPYKP</sequence>
<dbReference type="SMART" id="SM00322">
    <property type="entry name" value="KH"/>
    <property type="match status" value="2"/>
</dbReference>
<organism evidence="5 6">
    <name type="scientific">Modicella reniformis</name>
    <dbReference type="NCBI Taxonomy" id="1440133"/>
    <lineage>
        <taxon>Eukaryota</taxon>
        <taxon>Fungi</taxon>
        <taxon>Fungi incertae sedis</taxon>
        <taxon>Mucoromycota</taxon>
        <taxon>Mortierellomycotina</taxon>
        <taxon>Mortierellomycetes</taxon>
        <taxon>Mortierellales</taxon>
        <taxon>Mortierellaceae</taxon>
        <taxon>Modicella</taxon>
    </lineage>
</organism>
<dbReference type="GO" id="GO:0003723">
    <property type="term" value="F:RNA binding"/>
    <property type="evidence" value="ECO:0007669"/>
    <property type="project" value="UniProtKB-UniRule"/>
</dbReference>
<dbReference type="EMBL" id="JAAAHW010004560">
    <property type="protein sequence ID" value="KAF9973287.1"/>
    <property type="molecule type" value="Genomic_DNA"/>
</dbReference>
<comment type="caution">
    <text evidence="5">The sequence shown here is derived from an EMBL/GenBank/DDBJ whole genome shotgun (WGS) entry which is preliminary data.</text>
</comment>
<dbReference type="SUPFAM" id="SSF54791">
    <property type="entry name" value="Eukaryotic type KH-domain (KH-domain type I)"/>
    <property type="match status" value="2"/>
</dbReference>
<feature type="domain" description="K Homology" evidence="4">
    <location>
        <begin position="61"/>
        <end position="135"/>
    </location>
</feature>
<feature type="region of interest" description="Disordered" evidence="3">
    <location>
        <begin position="1"/>
        <end position="66"/>
    </location>
</feature>
<keyword evidence="1" id="KW-0677">Repeat</keyword>
<keyword evidence="2" id="KW-0694">RNA-binding</keyword>
<dbReference type="InterPro" id="IPR004088">
    <property type="entry name" value="KH_dom_type_1"/>
</dbReference>
<dbReference type="Proteomes" id="UP000749646">
    <property type="component" value="Unassembled WGS sequence"/>
</dbReference>
<proteinExistence type="predicted"/>
<protein>
    <recommendedName>
        <fullName evidence="4">K Homology domain-containing protein</fullName>
    </recommendedName>
</protein>
<gene>
    <name evidence="5" type="ORF">BGZ65_009339</name>
</gene>